<accession>A0A9W8CWV0</accession>
<dbReference type="GO" id="GO:0006508">
    <property type="term" value="P:proteolysis"/>
    <property type="evidence" value="ECO:0007669"/>
    <property type="project" value="UniProtKB-KW"/>
</dbReference>
<dbReference type="SUPFAM" id="SSF54001">
    <property type="entry name" value="Cysteine proteinases"/>
    <property type="match status" value="1"/>
</dbReference>
<evidence type="ECO:0000256" key="6">
    <source>
        <dbReference type="SAM" id="MobiDB-lite"/>
    </source>
</evidence>
<feature type="region of interest" description="Disordered" evidence="6">
    <location>
        <begin position="74"/>
        <end position="109"/>
    </location>
</feature>
<dbReference type="GO" id="GO:0016926">
    <property type="term" value="P:protein desumoylation"/>
    <property type="evidence" value="ECO:0007669"/>
    <property type="project" value="TreeGrafter"/>
</dbReference>
<reference evidence="8" key="1">
    <citation type="submission" date="2022-07" db="EMBL/GenBank/DDBJ databases">
        <title>Phylogenomic reconstructions and comparative analyses of Kickxellomycotina fungi.</title>
        <authorList>
            <person name="Reynolds N.K."/>
            <person name="Stajich J.E."/>
            <person name="Barry K."/>
            <person name="Grigoriev I.V."/>
            <person name="Crous P."/>
            <person name="Smith M.E."/>
        </authorList>
    </citation>
    <scope>NUCLEOTIDE SEQUENCE</scope>
    <source>
        <strain evidence="8">BCRC 34381</strain>
    </source>
</reference>
<dbReference type="EMBL" id="JANBOI010000957">
    <property type="protein sequence ID" value="KAJ1727872.1"/>
    <property type="molecule type" value="Genomic_DNA"/>
</dbReference>
<evidence type="ECO:0000313" key="9">
    <source>
        <dbReference type="Proteomes" id="UP001143981"/>
    </source>
</evidence>
<evidence type="ECO:0000256" key="4">
    <source>
        <dbReference type="ARBA" id="ARBA00022786"/>
    </source>
</evidence>
<dbReference type="InterPro" id="IPR003653">
    <property type="entry name" value="Peptidase_C48_C"/>
</dbReference>
<dbReference type="PANTHER" id="PTHR46896">
    <property type="entry name" value="SENTRIN-SPECIFIC PROTEASE"/>
    <property type="match status" value="1"/>
</dbReference>
<organism evidence="8 9">
    <name type="scientific">Coemansia biformis</name>
    <dbReference type="NCBI Taxonomy" id="1286918"/>
    <lineage>
        <taxon>Eukaryota</taxon>
        <taxon>Fungi</taxon>
        <taxon>Fungi incertae sedis</taxon>
        <taxon>Zoopagomycota</taxon>
        <taxon>Kickxellomycotina</taxon>
        <taxon>Kickxellomycetes</taxon>
        <taxon>Kickxellales</taxon>
        <taxon>Kickxellaceae</taxon>
        <taxon>Coemansia</taxon>
    </lineage>
</organism>
<dbReference type="InterPro" id="IPR051947">
    <property type="entry name" value="Sentrin-specific_protease"/>
</dbReference>
<protein>
    <recommendedName>
        <fullName evidence="7">Ubiquitin-like protease family profile domain-containing protein</fullName>
    </recommendedName>
</protein>
<proteinExistence type="inferred from homology"/>
<gene>
    <name evidence="8" type="ORF">LPJ61_004345</name>
</gene>
<keyword evidence="3" id="KW-0645">Protease</keyword>
<dbReference type="PANTHER" id="PTHR46896:SF3">
    <property type="entry name" value="FI06413P-RELATED"/>
    <property type="match status" value="1"/>
</dbReference>
<feature type="non-terminal residue" evidence="8">
    <location>
        <position position="703"/>
    </location>
</feature>
<keyword evidence="9" id="KW-1185">Reference proteome</keyword>
<keyword evidence="4" id="KW-0833">Ubl conjugation pathway</keyword>
<feature type="region of interest" description="Disordered" evidence="6">
    <location>
        <begin position="314"/>
        <end position="349"/>
    </location>
</feature>
<evidence type="ECO:0000256" key="2">
    <source>
        <dbReference type="ARBA" id="ARBA00022553"/>
    </source>
</evidence>
<evidence type="ECO:0000259" key="7">
    <source>
        <dbReference type="PROSITE" id="PS50600"/>
    </source>
</evidence>
<feature type="domain" description="Ubiquitin-like protease family profile" evidence="7">
    <location>
        <begin position="418"/>
        <end position="703"/>
    </location>
</feature>
<dbReference type="InterPro" id="IPR038765">
    <property type="entry name" value="Papain-like_cys_pep_sf"/>
</dbReference>
<evidence type="ECO:0000256" key="3">
    <source>
        <dbReference type="ARBA" id="ARBA00022670"/>
    </source>
</evidence>
<dbReference type="AlphaFoldDB" id="A0A9W8CWV0"/>
<name>A0A9W8CWV0_9FUNG</name>
<feature type="compositionally biased region" description="Low complexity" evidence="6">
    <location>
        <begin position="546"/>
        <end position="574"/>
    </location>
</feature>
<dbReference type="OrthoDB" id="442460at2759"/>
<feature type="region of interest" description="Disordered" evidence="6">
    <location>
        <begin position="542"/>
        <end position="625"/>
    </location>
</feature>
<keyword evidence="2" id="KW-0597">Phosphoprotein</keyword>
<evidence type="ECO:0000256" key="5">
    <source>
        <dbReference type="ARBA" id="ARBA00022801"/>
    </source>
</evidence>
<feature type="compositionally biased region" description="Low complexity" evidence="6">
    <location>
        <begin position="586"/>
        <end position="613"/>
    </location>
</feature>
<keyword evidence="5" id="KW-0378">Hydrolase</keyword>
<feature type="region of interest" description="Disordered" evidence="6">
    <location>
        <begin position="1"/>
        <end position="44"/>
    </location>
</feature>
<dbReference type="PROSITE" id="PS50600">
    <property type="entry name" value="ULP_PROTEASE"/>
    <property type="match status" value="1"/>
</dbReference>
<dbReference type="GO" id="GO:0005737">
    <property type="term" value="C:cytoplasm"/>
    <property type="evidence" value="ECO:0007669"/>
    <property type="project" value="TreeGrafter"/>
</dbReference>
<dbReference type="Proteomes" id="UP001143981">
    <property type="component" value="Unassembled WGS sequence"/>
</dbReference>
<dbReference type="GO" id="GO:0005634">
    <property type="term" value="C:nucleus"/>
    <property type="evidence" value="ECO:0007669"/>
    <property type="project" value="TreeGrafter"/>
</dbReference>
<comment type="caution">
    <text evidence="8">The sequence shown here is derived from an EMBL/GenBank/DDBJ whole genome shotgun (WGS) entry which is preliminary data.</text>
</comment>
<dbReference type="GO" id="GO:0070139">
    <property type="term" value="F:SUMO-specific endopeptidase activity"/>
    <property type="evidence" value="ECO:0007669"/>
    <property type="project" value="TreeGrafter"/>
</dbReference>
<dbReference type="Pfam" id="PF02902">
    <property type="entry name" value="Peptidase_C48"/>
    <property type="match status" value="1"/>
</dbReference>
<comment type="similarity">
    <text evidence="1">Belongs to the peptidase C48 family.</text>
</comment>
<dbReference type="Gene3D" id="3.40.395.10">
    <property type="entry name" value="Adenoviral Proteinase, Chain A"/>
    <property type="match status" value="1"/>
</dbReference>
<evidence type="ECO:0000313" key="8">
    <source>
        <dbReference type="EMBL" id="KAJ1727872.1"/>
    </source>
</evidence>
<evidence type="ECO:0000256" key="1">
    <source>
        <dbReference type="ARBA" id="ARBA00005234"/>
    </source>
</evidence>
<sequence>MRPKARAKGDVGAKSGTPDSQAAANDAAMPYSEPQPLGALDARDYTDAHAFSTHKSKERQASEFISAYKSPFLERSGGSSRRHSSGSAKDALAASPTAPRCRGSTTPKRLGMNIPSRKLALLGVQIGRYVEQSGAHAIGRACGQLSVTIRYVQRVLEIGGLRGGSEYMKIDSSDIAAVEHMVCEDLAVLRITPVETIENIFEPDIFNPSGSSGPDLKDIFLCLRLPTKGDDSPILRLASVLQDDISVGLLDAKTFRRCAHELTMPPSIDLISSSDDDGGAGAGAADTLLGGRDATAAPPAAGLGYWGSIGEPRAGTTARNAGDRGSAPESHAFNSKRKSQTCLPGASASGVARGAGLHNYKLRKTKVGMAPSTMLPPGDGNDGGGDDDDDDFVVQCREFHCDDHTLRFEYPRGGPKPISVTGSDISRLYKGEFLNDTILEFYIRYIGENLRASNPLLHDQCLFFNTFFYRKLSQRSRSGAADPGSSPMSAVYQQLKKWTASVDLFDKRYMFVPINENTHWYLAIIVNTKAILPCSGGGGGSDCSREAAAGQSAQTAAADGAEEGPAAGPAGPGAKSSDGDGDVEMTDAASADPAAAGAGSASSSTTGNDSSASGRNSQTPGFSADVARTKNAAVAVDFMGERRAISAGSYRDPLSTPAIIIFDSLGNQHQPTFGLLRGYLRAEASWRLGVELPSEPQIGKYAK</sequence>